<name>A0A932LZH5_UNCTE</name>
<gene>
    <name evidence="4" type="ORF">HYY65_02120</name>
</gene>
<comment type="caution">
    <text evidence="4">The sequence shown here is derived from an EMBL/GenBank/DDBJ whole genome shotgun (WGS) entry which is preliminary data.</text>
</comment>
<dbReference type="Gene3D" id="3.30.450.40">
    <property type="match status" value="2"/>
</dbReference>
<sequence length="481" mass="53442">MGLEEDLDSLVRLISNVTESFTTAIFLLDPEVGLLRLKANHSLSENVIPTVSIPVGQGMIGWVAQNRQPLHATHFQHDTTTLQMYRTNEEIKSFLAVPIQSREVLGVLCIDSKKQYVFTPKTQKILGNFAEHLARMVEKDRRGQMQTARMVEVSTLREFTRSTQKAGSRSAFLALLCSLPQELVNHRGCAVIWADPAGKRWVLAGSQGIPLPAKAELEVVPEQSLCGWVLRHNQILYLPELREDREFPVHLFTPREPRLAARSFLGAPLSTPEEILGMICLTGDCPNYFTPYDQEVASLVASQVSTVLAHFLIREKWERLAVRDSLTGVANYRAFEESLDAALASVNRRQEVSVLIVDLDKFCQINKRLGYPVGDEVLRQVARRLQSFTGPEDTLARLGADRFALILQKCPLEQGLLTGEKIRKLFEESLLPALHRDVHTTVSVGVASYPNGICAMSELLKVALKRVSAAKSAGGNVVQGS</sequence>
<dbReference type="CDD" id="cd01949">
    <property type="entry name" value="GGDEF"/>
    <property type="match status" value="1"/>
</dbReference>
<evidence type="ECO:0000259" key="3">
    <source>
        <dbReference type="PROSITE" id="PS50887"/>
    </source>
</evidence>
<dbReference type="Proteomes" id="UP000741360">
    <property type="component" value="Unassembled WGS sequence"/>
</dbReference>
<comment type="catalytic activity">
    <reaction evidence="2">
        <text>2 GTP = 3',3'-c-di-GMP + 2 diphosphate</text>
        <dbReference type="Rhea" id="RHEA:24898"/>
        <dbReference type="ChEBI" id="CHEBI:33019"/>
        <dbReference type="ChEBI" id="CHEBI:37565"/>
        <dbReference type="ChEBI" id="CHEBI:58805"/>
        <dbReference type="EC" id="2.7.7.65"/>
    </reaction>
</comment>
<dbReference type="NCBIfam" id="TIGR00254">
    <property type="entry name" value="GGDEF"/>
    <property type="match status" value="1"/>
</dbReference>
<evidence type="ECO:0000313" key="5">
    <source>
        <dbReference type="Proteomes" id="UP000741360"/>
    </source>
</evidence>
<evidence type="ECO:0000256" key="2">
    <source>
        <dbReference type="ARBA" id="ARBA00034247"/>
    </source>
</evidence>
<dbReference type="SUPFAM" id="SSF55781">
    <property type="entry name" value="GAF domain-like"/>
    <property type="match status" value="2"/>
</dbReference>
<proteinExistence type="predicted"/>
<dbReference type="SMART" id="SM00065">
    <property type="entry name" value="GAF"/>
    <property type="match status" value="2"/>
</dbReference>
<dbReference type="PANTHER" id="PTHR45138">
    <property type="entry name" value="REGULATORY COMPONENTS OF SENSORY TRANSDUCTION SYSTEM"/>
    <property type="match status" value="1"/>
</dbReference>
<dbReference type="Pfam" id="PF01590">
    <property type="entry name" value="GAF"/>
    <property type="match status" value="2"/>
</dbReference>
<dbReference type="InterPro" id="IPR003018">
    <property type="entry name" value="GAF"/>
</dbReference>
<dbReference type="GO" id="GO:0043709">
    <property type="term" value="P:cell adhesion involved in single-species biofilm formation"/>
    <property type="evidence" value="ECO:0007669"/>
    <property type="project" value="TreeGrafter"/>
</dbReference>
<dbReference type="GO" id="GO:0005886">
    <property type="term" value="C:plasma membrane"/>
    <property type="evidence" value="ECO:0007669"/>
    <property type="project" value="TreeGrafter"/>
</dbReference>
<dbReference type="InterPro" id="IPR000160">
    <property type="entry name" value="GGDEF_dom"/>
</dbReference>
<dbReference type="SMART" id="SM00267">
    <property type="entry name" value="GGDEF"/>
    <property type="match status" value="1"/>
</dbReference>
<dbReference type="PROSITE" id="PS50887">
    <property type="entry name" value="GGDEF"/>
    <property type="match status" value="1"/>
</dbReference>
<accession>A0A932LZH5</accession>
<dbReference type="InterPro" id="IPR043128">
    <property type="entry name" value="Rev_trsase/Diguanyl_cyclase"/>
</dbReference>
<organism evidence="4 5">
    <name type="scientific">Tectimicrobiota bacterium</name>
    <dbReference type="NCBI Taxonomy" id="2528274"/>
    <lineage>
        <taxon>Bacteria</taxon>
        <taxon>Pseudomonadati</taxon>
        <taxon>Nitrospinota/Tectimicrobiota group</taxon>
        <taxon>Candidatus Tectimicrobiota</taxon>
    </lineage>
</organism>
<protein>
    <recommendedName>
        <fullName evidence="1">diguanylate cyclase</fullName>
        <ecNumber evidence="1">2.7.7.65</ecNumber>
    </recommendedName>
</protein>
<dbReference type="Pfam" id="PF00990">
    <property type="entry name" value="GGDEF"/>
    <property type="match status" value="1"/>
</dbReference>
<reference evidence="4" key="1">
    <citation type="submission" date="2020-07" db="EMBL/GenBank/DDBJ databases">
        <title>Huge and variable diversity of episymbiotic CPR bacteria and DPANN archaea in groundwater ecosystems.</title>
        <authorList>
            <person name="He C.Y."/>
            <person name="Keren R."/>
            <person name="Whittaker M."/>
            <person name="Farag I.F."/>
            <person name="Doudna J."/>
            <person name="Cate J.H.D."/>
            <person name="Banfield J.F."/>
        </authorList>
    </citation>
    <scope>NUCLEOTIDE SEQUENCE</scope>
    <source>
        <strain evidence="4">NC_groundwater_717_Ag_S-0.2um_59_8</strain>
    </source>
</reference>
<dbReference type="SUPFAM" id="SSF55073">
    <property type="entry name" value="Nucleotide cyclase"/>
    <property type="match status" value="1"/>
</dbReference>
<dbReference type="InterPro" id="IPR029787">
    <property type="entry name" value="Nucleotide_cyclase"/>
</dbReference>
<dbReference type="AlphaFoldDB" id="A0A932LZH5"/>
<dbReference type="PANTHER" id="PTHR45138:SF9">
    <property type="entry name" value="DIGUANYLATE CYCLASE DGCM-RELATED"/>
    <property type="match status" value="1"/>
</dbReference>
<dbReference type="EC" id="2.7.7.65" evidence="1"/>
<dbReference type="InterPro" id="IPR029016">
    <property type="entry name" value="GAF-like_dom_sf"/>
</dbReference>
<evidence type="ECO:0000313" key="4">
    <source>
        <dbReference type="EMBL" id="MBI3013869.1"/>
    </source>
</evidence>
<dbReference type="GO" id="GO:0052621">
    <property type="term" value="F:diguanylate cyclase activity"/>
    <property type="evidence" value="ECO:0007669"/>
    <property type="project" value="UniProtKB-EC"/>
</dbReference>
<dbReference type="EMBL" id="JACPSX010000036">
    <property type="protein sequence ID" value="MBI3013869.1"/>
    <property type="molecule type" value="Genomic_DNA"/>
</dbReference>
<evidence type="ECO:0000256" key="1">
    <source>
        <dbReference type="ARBA" id="ARBA00012528"/>
    </source>
</evidence>
<feature type="domain" description="GGDEF" evidence="3">
    <location>
        <begin position="350"/>
        <end position="481"/>
    </location>
</feature>
<dbReference type="Gene3D" id="3.30.70.270">
    <property type="match status" value="1"/>
</dbReference>
<dbReference type="InterPro" id="IPR050469">
    <property type="entry name" value="Diguanylate_Cyclase"/>
</dbReference>
<dbReference type="GO" id="GO:1902201">
    <property type="term" value="P:negative regulation of bacterial-type flagellum-dependent cell motility"/>
    <property type="evidence" value="ECO:0007669"/>
    <property type="project" value="TreeGrafter"/>
</dbReference>